<evidence type="ECO:0000256" key="4">
    <source>
        <dbReference type="ARBA" id="ARBA00023136"/>
    </source>
</evidence>
<keyword evidence="2 6" id="KW-0812">Transmembrane</keyword>
<feature type="transmembrane region" description="Helical" evidence="6">
    <location>
        <begin position="392"/>
        <end position="414"/>
    </location>
</feature>
<dbReference type="EMBL" id="BSDZ01000078">
    <property type="protein sequence ID" value="GLI67745.1"/>
    <property type="molecule type" value="Genomic_DNA"/>
</dbReference>
<evidence type="ECO:0000259" key="7">
    <source>
        <dbReference type="Pfam" id="PF12051"/>
    </source>
</evidence>
<evidence type="ECO:0000256" key="3">
    <source>
        <dbReference type="ARBA" id="ARBA00022989"/>
    </source>
</evidence>
<feature type="transmembrane region" description="Helical" evidence="6">
    <location>
        <begin position="510"/>
        <end position="531"/>
    </location>
</feature>
<evidence type="ECO:0000256" key="1">
    <source>
        <dbReference type="ARBA" id="ARBA00004141"/>
    </source>
</evidence>
<dbReference type="InterPro" id="IPR051328">
    <property type="entry name" value="T7SS_ABC-Transporter"/>
</dbReference>
<name>A0ABQ5SDW6_9CHLO</name>
<feature type="transmembrane region" description="Helical" evidence="6">
    <location>
        <begin position="99"/>
        <end position="122"/>
    </location>
</feature>
<protein>
    <recommendedName>
        <fullName evidence="7">DUF3533 domain-containing protein</fullName>
    </recommendedName>
</protein>
<feature type="compositionally biased region" description="Low complexity" evidence="5">
    <location>
        <begin position="27"/>
        <end position="36"/>
    </location>
</feature>
<evidence type="ECO:0000256" key="2">
    <source>
        <dbReference type="ARBA" id="ARBA00022692"/>
    </source>
</evidence>
<feature type="domain" description="DUF3533" evidence="7">
    <location>
        <begin position="108"/>
        <end position="522"/>
    </location>
</feature>
<dbReference type="PANTHER" id="PTHR43077">
    <property type="entry name" value="TRANSPORT PERMEASE YVFS-RELATED"/>
    <property type="match status" value="1"/>
</dbReference>
<keyword evidence="4 6" id="KW-0472">Membrane</keyword>
<evidence type="ECO:0000256" key="6">
    <source>
        <dbReference type="SAM" id="Phobius"/>
    </source>
</evidence>
<comment type="caution">
    <text evidence="8">The sequence shown here is derived from an EMBL/GenBank/DDBJ whole genome shotgun (WGS) entry which is preliminary data.</text>
</comment>
<feature type="region of interest" description="Disordered" evidence="5">
    <location>
        <begin position="1"/>
        <end position="74"/>
    </location>
</feature>
<feature type="transmembrane region" description="Helical" evidence="6">
    <location>
        <begin position="460"/>
        <end position="483"/>
    </location>
</feature>
<gene>
    <name evidence="8" type="ORF">VaNZ11_011991</name>
</gene>
<evidence type="ECO:0000313" key="9">
    <source>
        <dbReference type="Proteomes" id="UP001165090"/>
    </source>
</evidence>
<feature type="transmembrane region" description="Helical" evidence="6">
    <location>
        <begin position="330"/>
        <end position="351"/>
    </location>
</feature>
<evidence type="ECO:0000256" key="5">
    <source>
        <dbReference type="SAM" id="MobiDB-lite"/>
    </source>
</evidence>
<dbReference type="InterPro" id="IPR022703">
    <property type="entry name" value="DUF3533"/>
</dbReference>
<keyword evidence="9" id="KW-1185">Reference proteome</keyword>
<dbReference type="Proteomes" id="UP001165090">
    <property type="component" value="Unassembled WGS sequence"/>
</dbReference>
<comment type="subcellular location">
    <subcellularLocation>
        <location evidence="1">Membrane</location>
        <topology evidence="1">Multi-pass membrane protein</topology>
    </subcellularLocation>
</comment>
<feature type="compositionally biased region" description="Pro residues" evidence="5">
    <location>
        <begin position="13"/>
        <end position="26"/>
    </location>
</feature>
<proteinExistence type="predicted"/>
<dbReference type="Pfam" id="PF12051">
    <property type="entry name" value="DUF3533"/>
    <property type="match status" value="1"/>
</dbReference>
<feature type="compositionally biased region" description="Basic and acidic residues" evidence="5">
    <location>
        <begin position="1"/>
        <end position="10"/>
    </location>
</feature>
<sequence>MENLQLEKGRKPSPSPAAKPPAPPPTSASLPAPSTKVAIANASTDVEAQRRGDSQPAANLSNKAGAGAPSPVDNDKIKAEADLTSLEAPYFQPYWSTTFFLTCFGAILVIWAFCWLYVGAFWNPTTRLGNLHVVVLNCDLVPGAGALNSSFISGGILSQIAPGPLANGLLKASIWNHSSPVSHLLRWENGSCPGAGGSGRVCGTPQQEADCVASYSDDVLQGGPWALLYFPSNFTASYLSFFPGSGALGGAQNQRPVAQYVYARGRDYSTYTYIGSIILSNLMPGLSQKLTWDVASSPGLLKIISPTFLASGISAKEVNLAPVNNFGQHFASYIFCVLLWLGSSFVVVNSYQFKLKSEEKLLLMQNNNEGQRASAPDGVRVRHIATALMIKGLVAALFMFVLMVFLCIVLWALGKGTEQWYLNPGYAIAFGWYMSWSFISINAVLLHVIGIERFSSVTAFLLILQLTSASGIMTIEVCNRFFYIGKGLPFFYGVRGFRTIFFGTSRNKMYINWLVFTAYNVVFAPLGLLLVTQRVWSGPKRARKQHRDGNSAGVGGIMQPVAMGS</sequence>
<feature type="transmembrane region" description="Helical" evidence="6">
    <location>
        <begin position="426"/>
        <end position="448"/>
    </location>
</feature>
<evidence type="ECO:0000313" key="8">
    <source>
        <dbReference type="EMBL" id="GLI67745.1"/>
    </source>
</evidence>
<organism evidence="8 9">
    <name type="scientific">Volvox africanus</name>
    <dbReference type="NCBI Taxonomy" id="51714"/>
    <lineage>
        <taxon>Eukaryota</taxon>
        <taxon>Viridiplantae</taxon>
        <taxon>Chlorophyta</taxon>
        <taxon>core chlorophytes</taxon>
        <taxon>Chlorophyceae</taxon>
        <taxon>CS clade</taxon>
        <taxon>Chlamydomonadales</taxon>
        <taxon>Volvocaceae</taxon>
        <taxon>Volvox</taxon>
    </lineage>
</organism>
<reference evidence="8 9" key="1">
    <citation type="journal article" date="2023" name="IScience">
        <title>Expanded male sex-determining region conserved during the evolution of homothallism in the green alga Volvox.</title>
        <authorList>
            <person name="Yamamoto K."/>
            <person name="Matsuzaki R."/>
            <person name="Mahakham W."/>
            <person name="Heman W."/>
            <person name="Sekimoto H."/>
            <person name="Kawachi M."/>
            <person name="Minakuchi Y."/>
            <person name="Toyoda A."/>
            <person name="Nozaki H."/>
        </authorList>
    </citation>
    <scope>NUCLEOTIDE SEQUENCE [LARGE SCALE GENOMIC DNA]</scope>
    <source>
        <strain evidence="8 9">NIES-4468</strain>
    </source>
</reference>
<accession>A0ABQ5SDW6</accession>
<keyword evidence="3 6" id="KW-1133">Transmembrane helix</keyword>
<dbReference type="PANTHER" id="PTHR43077:SF10">
    <property type="entry name" value="TRANSPORT PERMEASE PROTEIN"/>
    <property type="match status" value="1"/>
</dbReference>